<dbReference type="GO" id="GO:0019464">
    <property type="term" value="P:glycine decarboxylation via glycine cleavage system"/>
    <property type="evidence" value="ECO:0007669"/>
    <property type="project" value="UniProtKB-UniRule"/>
</dbReference>
<comment type="caution">
    <text evidence="6">The sequence shown here is derived from an EMBL/GenBank/DDBJ whole genome shotgun (WGS) entry which is preliminary data.</text>
</comment>
<keyword evidence="2 3" id="KW-0450">Lipoyl</keyword>
<dbReference type="InterPro" id="IPR033753">
    <property type="entry name" value="GCV_H/Fam206"/>
</dbReference>
<evidence type="ECO:0000259" key="5">
    <source>
        <dbReference type="PROSITE" id="PS50968"/>
    </source>
</evidence>
<organism evidence="6 7">
    <name type="scientific">Embleya hyalina</name>
    <dbReference type="NCBI Taxonomy" id="516124"/>
    <lineage>
        <taxon>Bacteria</taxon>
        <taxon>Bacillati</taxon>
        <taxon>Actinomycetota</taxon>
        <taxon>Actinomycetes</taxon>
        <taxon>Kitasatosporales</taxon>
        <taxon>Streptomycetaceae</taxon>
        <taxon>Embleya</taxon>
    </lineage>
</organism>
<dbReference type="NCBIfam" id="NF002270">
    <property type="entry name" value="PRK01202.1"/>
    <property type="match status" value="1"/>
</dbReference>
<dbReference type="PANTHER" id="PTHR11715">
    <property type="entry name" value="GLYCINE CLEAVAGE SYSTEM H PROTEIN"/>
    <property type="match status" value="1"/>
</dbReference>
<dbReference type="PROSITE" id="PS00189">
    <property type="entry name" value="LIPOYL"/>
    <property type="match status" value="1"/>
</dbReference>
<dbReference type="Proteomes" id="UP000286931">
    <property type="component" value="Unassembled WGS sequence"/>
</dbReference>
<dbReference type="AlphaFoldDB" id="A0A401YW57"/>
<proteinExistence type="inferred from homology"/>
<evidence type="ECO:0000256" key="1">
    <source>
        <dbReference type="ARBA" id="ARBA00009249"/>
    </source>
</evidence>
<sequence length="128" mass="13607">MYPADLAYTTEHEWVRVMEEISGTVRIGITEYAQDALGDIVYVTLPPVGTRVVAGEPCGELESTKSVSDLFAPLDGVVTTVNDALDGAPELVNSDPYGDGWMFEVRLDDPAAPAALLDAAAYQNSLGS</sequence>
<dbReference type="InterPro" id="IPR000089">
    <property type="entry name" value="Biotin_lipoyl"/>
</dbReference>
<name>A0A401YW57_9ACTN</name>
<dbReference type="GO" id="GO:0005829">
    <property type="term" value="C:cytosol"/>
    <property type="evidence" value="ECO:0007669"/>
    <property type="project" value="TreeGrafter"/>
</dbReference>
<keyword evidence="7" id="KW-1185">Reference proteome</keyword>
<dbReference type="PANTHER" id="PTHR11715:SF3">
    <property type="entry name" value="GLYCINE CLEAVAGE SYSTEM H PROTEIN-RELATED"/>
    <property type="match status" value="1"/>
</dbReference>
<evidence type="ECO:0000313" key="7">
    <source>
        <dbReference type="Proteomes" id="UP000286931"/>
    </source>
</evidence>
<protein>
    <recommendedName>
        <fullName evidence="3">Glycine cleavage system H protein</fullName>
    </recommendedName>
</protein>
<comment type="similarity">
    <text evidence="1 3">Belongs to the GcvH family.</text>
</comment>
<dbReference type="EMBL" id="BIFH01000029">
    <property type="protein sequence ID" value="GCD98811.1"/>
    <property type="molecule type" value="Genomic_DNA"/>
</dbReference>
<dbReference type="HAMAP" id="MF_00272">
    <property type="entry name" value="GcvH"/>
    <property type="match status" value="1"/>
</dbReference>
<dbReference type="GO" id="GO:0009249">
    <property type="term" value="P:protein lipoylation"/>
    <property type="evidence" value="ECO:0007669"/>
    <property type="project" value="TreeGrafter"/>
</dbReference>
<dbReference type="RefSeq" id="WP_126640677.1">
    <property type="nucleotide sequence ID" value="NZ_BIFH01000029.1"/>
</dbReference>
<evidence type="ECO:0000256" key="3">
    <source>
        <dbReference type="HAMAP-Rule" id="MF_00272"/>
    </source>
</evidence>
<accession>A0A401YW57</accession>
<dbReference type="CDD" id="cd06848">
    <property type="entry name" value="GCS_H"/>
    <property type="match status" value="1"/>
</dbReference>
<comment type="subunit">
    <text evidence="3">The glycine cleavage system is composed of four proteins: P, T, L and H.</text>
</comment>
<dbReference type="InterPro" id="IPR002930">
    <property type="entry name" value="GCV_H"/>
</dbReference>
<evidence type="ECO:0000256" key="4">
    <source>
        <dbReference type="PIRSR" id="PIRSR617453-50"/>
    </source>
</evidence>
<dbReference type="Pfam" id="PF01597">
    <property type="entry name" value="GCV_H"/>
    <property type="match status" value="1"/>
</dbReference>
<reference evidence="6 7" key="1">
    <citation type="submission" date="2018-12" db="EMBL/GenBank/DDBJ databases">
        <title>Draft genome sequence of Embleya hyalina NBRC 13850T.</title>
        <authorList>
            <person name="Komaki H."/>
            <person name="Hosoyama A."/>
            <person name="Kimura A."/>
            <person name="Ichikawa N."/>
            <person name="Tamura T."/>
        </authorList>
    </citation>
    <scope>NUCLEOTIDE SEQUENCE [LARGE SCALE GENOMIC DNA]</scope>
    <source>
        <strain evidence="6 7">NBRC 13850</strain>
    </source>
</reference>
<comment type="function">
    <text evidence="3">The glycine cleavage system catalyzes the degradation of glycine. The H protein shuttles the methylamine group of glycine from the P protein to the T protein.</text>
</comment>
<evidence type="ECO:0000256" key="2">
    <source>
        <dbReference type="ARBA" id="ARBA00022823"/>
    </source>
</evidence>
<dbReference type="Gene3D" id="2.40.50.100">
    <property type="match status" value="1"/>
</dbReference>
<feature type="modified residue" description="N6-lipoyllysine" evidence="3 4">
    <location>
        <position position="65"/>
    </location>
</feature>
<feature type="domain" description="Lipoyl-binding" evidence="5">
    <location>
        <begin position="24"/>
        <end position="106"/>
    </location>
</feature>
<dbReference type="InterPro" id="IPR011053">
    <property type="entry name" value="Single_hybrid_motif"/>
</dbReference>
<dbReference type="PROSITE" id="PS50968">
    <property type="entry name" value="BIOTINYL_LIPOYL"/>
    <property type="match status" value="1"/>
</dbReference>
<dbReference type="SUPFAM" id="SSF51230">
    <property type="entry name" value="Single hybrid motif"/>
    <property type="match status" value="1"/>
</dbReference>
<dbReference type="InterPro" id="IPR017453">
    <property type="entry name" value="GCV_H_sub"/>
</dbReference>
<dbReference type="OrthoDB" id="9796712at2"/>
<dbReference type="GO" id="GO:0005960">
    <property type="term" value="C:glycine cleavage complex"/>
    <property type="evidence" value="ECO:0007669"/>
    <property type="project" value="InterPro"/>
</dbReference>
<evidence type="ECO:0000313" key="6">
    <source>
        <dbReference type="EMBL" id="GCD98811.1"/>
    </source>
</evidence>
<gene>
    <name evidence="6" type="primary">gcvH_2</name>
    <name evidence="3" type="synonym">gcvH</name>
    <name evidence="6" type="ORF">EHYA_06522</name>
</gene>
<comment type="cofactor">
    <cofactor evidence="3">
        <name>(R)-lipoate</name>
        <dbReference type="ChEBI" id="CHEBI:83088"/>
    </cofactor>
    <text evidence="3">Binds 1 lipoyl cofactor covalently.</text>
</comment>
<dbReference type="InterPro" id="IPR003016">
    <property type="entry name" value="2-oxoA_DH_lipoyl-BS"/>
</dbReference>
<dbReference type="NCBIfam" id="TIGR00527">
    <property type="entry name" value="gcvH"/>
    <property type="match status" value="1"/>
</dbReference>